<dbReference type="InterPro" id="IPR018449">
    <property type="entry name" value="NIL_domain"/>
</dbReference>
<dbReference type="InterPro" id="IPR003439">
    <property type="entry name" value="ABC_transporter-like_ATP-bd"/>
</dbReference>
<dbReference type="GO" id="GO:0005886">
    <property type="term" value="C:plasma membrane"/>
    <property type="evidence" value="ECO:0007669"/>
    <property type="project" value="UniProtKB-ARBA"/>
</dbReference>
<keyword evidence="7" id="KW-0029">Amino-acid transport</keyword>
<dbReference type="CDD" id="cd03258">
    <property type="entry name" value="ABC_MetN_methionine_transporter"/>
    <property type="match status" value="1"/>
</dbReference>
<evidence type="ECO:0000256" key="2">
    <source>
        <dbReference type="ARBA" id="ARBA00022448"/>
    </source>
</evidence>
<organism evidence="10 11">
    <name type="scientific">Clostridium collagenovorans DSM 3089</name>
    <dbReference type="NCBI Taxonomy" id="1121306"/>
    <lineage>
        <taxon>Bacteria</taxon>
        <taxon>Bacillati</taxon>
        <taxon>Bacillota</taxon>
        <taxon>Clostridia</taxon>
        <taxon>Eubacteriales</taxon>
        <taxon>Clostridiaceae</taxon>
        <taxon>Clostridium</taxon>
    </lineage>
</organism>
<dbReference type="OrthoDB" id="9804199at2"/>
<keyword evidence="3" id="KW-1003">Cell membrane</keyword>
<proteinExistence type="inferred from homology"/>
<evidence type="ECO:0000256" key="8">
    <source>
        <dbReference type="ARBA" id="ARBA00023136"/>
    </source>
</evidence>
<evidence type="ECO:0000313" key="11">
    <source>
        <dbReference type="Proteomes" id="UP000184526"/>
    </source>
</evidence>
<dbReference type="AlphaFoldDB" id="A0A1M5W505"/>
<keyword evidence="6" id="KW-1278">Translocase</keyword>
<dbReference type="PROSITE" id="PS50893">
    <property type="entry name" value="ABC_TRANSPORTER_2"/>
    <property type="match status" value="1"/>
</dbReference>
<keyword evidence="8" id="KW-0472">Membrane</keyword>
<accession>A0A1M5W505</accession>
<dbReference type="SUPFAM" id="SSF52540">
    <property type="entry name" value="P-loop containing nucleoside triphosphate hydrolases"/>
    <property type="match status" value="1"/>
</dbReference>
<dbReference type="Proteomes" id="UP000184526">
    <property type="component" value="Unassembled WGS sequence"/>
</dbReference>
<dbReference type="PROSITE" id="PS00211">
    <property type="entry name" value="ABC_TRANSPORTER_1"/>
    <property type="match status" value="1"/>
</dbReference>
<dbReference type="SUPFAM" id="SSF55021">
    <property type="entry name" value="ACT-like"/>
    <property type="match status" value="1"/>
</dbReference>
<evidence type="ECO:0000256" key="6">
    <source>
        <dbReference type="ARBA" id="ARBA00022967"/>
    </source>
</evidence>
<evidence type="ECO:0000259" key="9">
    <source>
        <dbReference type="PROSITE" id="PS50893"/>
    </source>
</evidence>
<evidence type="ECO:0000256" key="1">
    <source>
        <dbReference type="ARBA" id="ARBA00005417"/>
    </source>
</evidence>
<comment type="similarity">
    <text evidence="1">Belongs to the ABC transporter superfamily.</text>
</comment>
<dbReference type="InterPro" id="IPR017871">
    <property type="entry name" value="ABC_transporter-like_CS"/>
</dbReference>
<reference evidence="10 11" key="1">
    <citation type="submission" date="2016-11" db="EMBL/GenBank/DDBJ databases">
        <authorList>
            <person name="Jaros S."/>
            <person name="Januszkiewicz K."/>
            <person name="Wedrychowicz H."/>
        </authorList>
    </citation>
    <scope>NUCLEOTIDE SEQUENCE [LARGE SCALE GENOMIC DNA]</scope>
    <source>
        <strain evidence="10 11">DSM 3089</strain>
    </source>
</reference>
<dbReference type="Pfam" id="PF00005">
    <property type="entry name" value="ABC_tran"/>
    <property type="match status" value="1"/>
</dbReference>
<dbReference type="GO" id="GO:0016887">
    <property type="term" value="F:ATP hydrolysis activity"/>
    <property type="evidence" value="ECO:0007669"/>
    <property type="project" value="InterPro"/>
</dbReference>
<dbReference type="GO" id="GO:0005524">
    <property type="term" value="F:ATP binding"/>
    <property type="evidence" value="ECO:0007669"/>
    <property type="project" value="UniProtKB-KW"/>
</dbReference>
<dbReference type="PANTHER" id="PTHR43166">
    <property type="entry name" value="AMINO ACID IMPORT ATP-BINDING PROTEIN"/>
    <property type="match status" value="1"/>
</dbReference>
<dbReference type="InterPro" id="IPR045865">
    <property type="entry name" value="ACT-like_dom_sf"/>
</dbReference>
<dbReference type="InterPro" id="IPR050086">
    <property type="entry name" value="MetN_ABC_transporter-like"/>
</dbReference>
<name>A0A1M5W505_9CLOT</name>
<dbReference type="InterPro" id="IPR027417">
    <property type="entry name" value="P-loop_NTPase"/>
</dbReference>
<dbReference type="InterPro" id="IPR003593">
    <property type="entry name" value="AAA+_ATPase"/>
</dbReference>
<dbReference type="FunFam" id="3.40.50.300:FF:000056">
    <property type="entry name" value="Cell division ATP-binding protein FtsE"/>
    <property type="match status" value="1"/>
</dbReference>
<dbReference type="InterPro" id="IPR041701">
    <property type="entry name" value="MetN_ABC"/>
</dbReference>
<dbReference type="SMART" id="SM00930">
    <property type="entry name" value="NIL"/>
    <property type="match status" value="1"/>
</dbReference>
<keyword evidence="5 10" id="KW-0067">ATP-binding</keyword>
<gene>
    <name evidence="10" type="ORF">SAMN02745196_01554</name>
</gene>
<evidence type="ECO:0000313" key="10">
    <source>
        <dbReference type="EMBL" id="SHH82566.1"/>
    </source>
</evidence>
<dbReference type="EMBL" id="FQXP01000005">
    <property type="protein sequence ID" value="SHH82566.1"/>
    <property type="molecule type" value="Genomic_DNA"/>
</dbReference>
<dbReference type="SMART" id="SM00382">
    <property type="entry name" value="AAA"/>
    <property type="match status" value="1"/>
</dbReference>
<keyword evidence="11" id="KW-1185">Reference proteome</keyword>
<dbReference type="RefSeq" id="WP_072831454.1">
    <property type="nucleotide sequence ID" value="NZ_FQXP01000005.1"/>
</dbReference>
<keyword evidence="4" id="KW-0547">Nucleotide-binding</keyword>
<dbReference type="PANTHER" id="PTHR43166:SF30">
    <property type="entry name" value="METHIONINE IMPORT ATP-BINDING PROTEIN METN"/>
    <property type="match status" value="1"/>
</dbReference>
<protein>
    <submittedName>
        <fullName evidence="10">D-methionine transport system ATP-binding protein</fullName>
    </submittedName>
</protein>
<evidence type="ECO:0000256" key="4">
    <source>
        <dbReference type="ARBA" id="ARBA00022741"/>
    </source>
</evidence>
<evidence type="ECO:0000256" key="3">
    <source>
        <dbReference type="ARBA" id="ARBA00022475"/>
    </source>
</evidence>
<sequence length="317" mass="36034">MIQVKNLSKYYGKTQILKNINLNIEEGEIYGIIGHSGAGKSTLLRCFNELEEYNSGSLKVMNKEIKELNNKELRGLRKEVAMIFQSFNLLNSKNVYENVALPLELWGKKENIEARVKELVELVGLSHRVNSKPKDLSGGEKQRVAIARALALNPKILLCDEATSALDPKTTKDILQLLRKINEALNVTIVLVTHEMEVIKSICHKVSLIDKGEIKLSGYVKDVFLKPGDFLKKTLGEEDEVKLEGLNIKIFFDNNKSSQSIITSMARDLEIDFSIVFGRLERFRDEILGNLVISLEKENLTKVIDYLEKEKMIWEVI</sequence>
<dbReference type="STRING" id="1121306.SAMN02745196_01554"/>
<dbReference type="Gene3D" id="3.40.50.300">
    <property type="entry name" value="P-loop containing nucleotide triphosphate hydrolases"/>
    <property type="match status" value="1"/>
</dbReference>
<keyword evidence="2" id="KW-0813">Transport</keyword>
<evidence type="ECO:0000256" key="5">
    <source>
        <dbReference type="ARBA" id="ARBA00022840"/>
    </source>
</evidence>
<evidence type="ECO:0000256" key="7">
    <source>
        <dbReference type="ARBA" id="ARBA00022970"/>
    </source>
</evidence>
<dbReference type="Gene3D" id="3.30.70.260">
    <property type="match status" value="1"/>
</dbReference>
<feature type="domain" description="ABC transporter" evidence="9">
    <location>
        <begin position="2"/>
        <end position="236"/>
    </location>
</feature>
<dbReference type="GO" id="GO:0006865">
    <property type="term" value="P:amino acid transport"/>
    <property type="evidence" value="ECO:0007669"/>
    <property type="project" value="UniProtKB-KW"/>
</dbReference>
<dbReference type="Pfam" id="PF09383">
    <property type="entry name" value="NIL"/>
    <property type="match status" value="1"/>
</dbReference>